<dbReference type="EMBL" id="CP051217">
    <property type="protein sequence ID" value="QJB69964.1"/>
    <property type="molecule type" value="Genomic_DNA"/>
</dbReference>
<dbReference type="Proteomes" id="UP000501600">
    <property type="component" value="Chromosome"/>
</dbReference>
<keyword evidence="2" id="KW-1185">Reference proteome</keyword>
<dbReference type="RefSeq" id="WP_168820232.1">
    <property type="nucleotide sequence ID" value="NZ_CP051217.1"/>
</dbReference>
<dbReference type="AlphaFoldDB" id="A0A6H2DNN4"/>
<dbReference type="KEGG" id="phao:HF685_12250"/>
<accession>A0A6H2DNN4</accession>
<protein>
    <submittedName>
        <fullName evidence="1">Uncharacterized protein</fullName>
    </submittedName>
</protein>
<evidence type="ECO:0000313" key="2">
    <source>
        <dbReference type="Proteomes" id="UP000501600"/>
    </source>
</evidence>
<proteinExistence type="predicted"/>
<gene>
    <name evidence="1" type="ORF">HF685_12250</name>
</gene>
<name>A0A6H2DNN4_9SPHN</name>
<organism evidence="1 2">
    <name type="scientific">Parasphingorhabdus halotolerans</name>
    <dbReference type="NCBI Taxonomy" id="2725558"/>
    <lineage>
        <taxon>Bacteria</taxon>
        <taxon>Pseudomonadati</taxon>
        <taxon>Pseudomonadota</taxon>
        <taxon>Alphaproteobacteria</taxon>
        <taxon>Sphingomonadales</taxon>
        <taxon>Sphingomonadaceae</taxon>
        <taxon>Parasphingorhabdus</taxon>
    </lineage>
</organism>
<reference evidence="1 2" key="1">
    <citation type="submission" date="2020-04" db="EMBL/GenBank/DDBJ databases">
        <title>Genome sequence for Sphingorhabdus sp. strain M1.</title>
        <authorList>
            <person name="Park S.-J."/>
        </authorList>
    </citation>
    <scope>NUCLEOTIDE SEQUENCE [LARGE SCALE GENOMIC DNA]</scope>
    <source>
        <strain evidence="1 2">JK6</strain>
    </source>
</reference>
<sequence length="129" mass="15002">MTTKKEKARRMEIRKNTGSRVIMSPQPRMKSGGSLEAHACFHCRVSFKVELRDGLAPCPNCRAPLAPMGRSFKAPKKSNVLQWKKVEKLWMAGIRFPTIWGGVHRPKRWQDADDFIRLVQLHQIEQRRH</sequence>
<evidence type="ECO:0000313" key="1">
    <source>
        <dbReference type="EMBL" id="QJB69964.1"/>
    </source>
</evidence>